<dbReference type="InterPro" id="IPR036705">
    <property type="entry name" value="Ribosyl_crysJ1_sf"/>
</dbReference>
<comment type="caution">
    <text evidence="4">The sequence shown here is derived from an EMBL/GenBank/DDBJ whole genome shotgun (WGS) entry which is preliminary data.</text>
</comment>
<feature type="region of interest" description="Disordered" evidence="3">
    <location>
        <begin position="388"/>
        <end position="408"/>
    </location>
</feature>
<accession>A0ABP6S145</accession>
<protein>
    <recommendedName>
        <fullName evidence="6">ADP-ribosylglycohydrolase</fullName>
    </recommendedName>
</protein>
<dbReference type="RefSeq" id="WP_344931174.1">
    <property type="nucleotide sequence ID" value="NZ_BAAAYK010000038.1"/>
</dbReference>
<dbReference type="EMBL" id="BAAAYK010000038">
    <property type="protein sequence ID" value="GAA3365302.1"/>
    <property type="molecule type" value="Genomic_DNA"/>
</dbReference>
<comment type="similarity">
    <text evidence="1">Belongs to the ADP-ribosylglycohydrolase family.</text>
</comment>
<gene>
    <name evidence="4" type="ORF">GCM10020366_64680</name>
</gene>
<keyword evidence="5" id="KW-1185">Reference proteome</keyword>
<evidence type="ECO:0000256" key="1">
    <source>
        <dbReference type="ARBA" id="ARBA00010702"/>
    </source>
</evidence>
<dbReference type="Gene3D" id="1.10.4080.10">
    <property type="entry name" value="ADP-ribosylation/Crystallin J1"/>
    <property type="match status" value="1"/>
</dbReference>
<dbReference type="PANTHER" id="PTHR16222">
    <property type="entry name" value="ADP-RIBOSYLGLYCOHYDROLASE"/>
    <property type="match status" value="1"/>
</dbReference>
<dbReference type="InterPro" id="IPR005502">
    <property type="entry name" value="Ribosyl_crysJ1"/>
</dbReference>
<evidence type="ECO:0000313" key="5">
    <source>
        <dbReference type="Proteomes" id="UP001500483"/>
    </source>
</evidence>
<organism evidence="4 5">
    <name type="scientific">Saccharopolyspora gregorii</name>
    <dbReference type="NCBI Taxonomy" id="33914"/>
    <lineage>
        <taxon>Bacteria</taxon>
        <taxon>Bacillati</taxon>
        <taxon>Actinomycetota</taxon>
        <taxon>Actinomycetes</taxon>
        <taxon>Pseudonocardiales</taxon>
        <taxon>Pseudonocardiaceae</taxon>
        <taxon>Saccharopolyspora</taxon>
    </lineage>
</organism>
<dbReference type="NCBIfam" id="NF033532">
    <property type="entry name" value="lone7para_assoc"/>
    <property type="match status" value="1"/>
</dbReference>
<dbReference type="SUPFAM" id="SSF101478">
    <property type="entry name" value="ADP-ribosylglycohydrolase"/>
    <property type="match status" value="1"/>
</dbReference>
<evidence type="ECO:0000313" key="4">
    <source>
        <dbReference type="EMBL" id="GAA3365302.1"/>
    </source>
</evidence>
<name>A0ABP6S145_9PSEU</name>
<evidence type="ECO:0000256" key="2">
    <source>
        <dbReference type="ARBA" id="ARBA00022801"/>
    </source>
</evidence>
<reference evidence="5" key="1">
    <citation type="journal article" date="2019" name="Int. J. Syst. Evol. Microbiol.">
        <title>The Global Catalogue of Microorganisms (GCM) 10K type strain sequencing project: providing services to taxonomists for standard genome sequencing and annotation.</title>
        <authorList>
            <consortium name="The Broad Institute Genomics Platform"/>
            <consortium name="The Broad Institute Genome Sequencing Center for Infectious Disease"/>
            <person name="Wu L."/>
            <person name="Ma J."/>
        </authorList>
    </citation>
    <scope>NUCLEOTIDE SEQUENCE [LARGE SCALE GENOMIC DNA]</scope>
    <source>
        <strain evidence="5">JCM 9687</strain>
    </source>
</reference>
<dbReference type="Pfam" id="PF03747">
    <property type="entry name" value="ADP_ribosyl_GH"/>
    <property type="match status" value="1"/>
</dbReference>
<proteinExistence type="inferred from homology"/>
<keyword evidence="2" id="KW-0378">Hydrolase</keyword>
<sequence length="860" mass="90882">MSSSNETPGTPVITASMREAARARAGGYLYVTDPAYDPDGDVPPHGIKGAFGVDENGEIGEFHPNPNYRPSRVEEAEPPAGLVDHGLRETLAGRFDQEQFLRYVAGAVLPVLVSEQGNPLLLDADDGVCLMTYSTPKAVPEDVRIERMYLPRVVPKLPTEASVVLTGTAGVQARYPVPDLVAAMRAAQMLLDDPEGGTCVGPPIWAEYGPRLVEAVGEETFAAAERALARWGTLGSALNREGARSAVLGIVAVEVLVASGVTDPDVLSAAAAFRGVEPRYHGLRERVTKVPDEGLPVAMLLRAAVSPEAPAGVDPELVFQDYSGHLHELPWQVRAIVLAHRIADLTSPFLPPERREVSRADLTGPLLSGAGDLPEALRNQAVELAGADPSDPALFRPAPRPAPAVTSDDDAIERVRAAAGLSGPADVADVGPAYVVREAGGSAQLHFVHKRWGTVTSVLDEGGAISDYCGRYELFSFDAAVLTSRAVAQAGAGSARTAPEPHERFTGSLLGGAAGDALGYALEFHDVAAIRQQHGPAGLTGPVLHGGVAPVSDGTQLMLFTVEGLIRAHVARRAQPADDDPIPEVQHAYQRWLHAQGRPWAQAGGPYAHHLQRPDGWLITNPGLFAQRAPGGTCLQAVENFARTHRFATPQHRINDSKGCGGVVRAAPVAVWSHDPAEVFRVAVGTAALTHGHPSGFLSAGVLAVVVHQLIREVPLPDAVRTARELLVRWPLHEELSWRLDTAVQLAEKGPVSPEELNAVLGHGLLAEEALSIGLYAALATGDLRSALLLSVNHSGDSASTGMVCGNIAGALHGSGALPPEWLGPLELRDVVEASARDALAEFGPEPPTTPAWFQRYPGW</sequence>
<evidence type="ECO:0000256" key="3">
    <source>
        <dbReference type="SAM" id="MobiDB-lite"/>
    </source>
</evidence>
<dbReference type="InterPro" id="IPR047659">
    <property type="entry name" value="T7SS_assoc"/>
</dbReference>
<evidence type="ECO:0008006" key="6">
    <source>
        <dbReference type="Google" id="ProtNLM"/>
    </source>
</evidence>
<dbReference type="PANTHER" id="PTHR16222:SF24">
    <property type="entry name" value="ADP-RIBOSYLHYDROLASE ARH3"/>
    <property type="match status" value="1"/>
</dbReference>
<dbReference type="Proteomes" id="UP001500483">
    <property type="component" value="Unassembled WGS sequence"/>
</dbReference>
<dbReference type="InterPro" id="IPR050792">
    <property type="entry name" value="ADP-ribosylglycohydrolase"/>
</dbReference>